<dbReference type="SUPFAM" id="SSF47473">
    <property type="entry name" value="EF-hand"/>
    <property type="match status" value="1"/>
</dbReference>
<dbReference type="InterPro" id="IPR011992">
    <property type="entry name" value="EF-hand-dom_pair"/>
</dbReference>
<feature type="compositionally biased region" description="Basic and acidic residues" evidence="1">
    <location>
        <begin position="212"/>
        <end position="221"/>
    </location>
</feature>
<reference evidence="3" key="1">
    <citation type="submission" date="2020-04" db="EMBL/GenBank/DDBJ databases">
        <title>A desert anoxygenic phototrophic bacterium fixes CO2 using RubisCO under aerobic conditions.</title>
        <authorList>
            <person name="Tang K."/>
        </authorList>
    </citation>
    <scope>NUCLEOTIDE SEQUENCE [LARGE SCALE GENOMIC DNA]</scope>
    <source>
        <strain evidence="3">MIMtkB3</strain>
    </source>
</reference>
<dbReference type="InterPro" id="IPR018247">
    <property type="entry name" value="EF_Hand_1_Ca_BS"/>
</dbReference>
<sequence length="221" mass="22845">MMMGRPPLSLAGEPLGRPARDKDAYVESTLDWFGQADRDGDGKLSPAELEADVARFFGSLDADGDGAVNSRELADSRLRLAASFHAPREDAAPSPDGPPRGGPMGRGGMAGGMGADPVMSADLDLDFRVTLAELQAQAGRKLATADRDRDGALSRAEAQAAAEAAFDRPPEGLRRMGGPGGGPPAAGAGVGVAGRRARCDALDLRPAAGHRLGQDPRRSRP</sequence>
<feature type="compositionally biased region" description="Gly residues" evidence="1">
    <location>
        <begin position="175"/>
        <end position="192"/>
    </location>
</feature>
<dbReference type="AlphaFoldDB" id="A0A858R362"/>
<dbReference type="GO" id="GO:0005509">
    <property type="term" value="F:calcium ion binding"/>
    <property type="evidence" value="ECO:0007669"/>
    <property type="project" value="InterPro"/>
</dbReference>
<dbReference type="PROSITE" id="PS00018">
    <property type="entry name" value="EF_HAND_1"/>
    <property type="match status" value="1"/>
</dbReference>
<name>A0A858R362_9PROT</name>
<evidence type="ECO:0000313" key="4">
    <source>
        <dbReference type="Proteomes" id="UP000501891"/>
    </source>
</evidence>
<feature type="compositionally biased region" description="Basic and acidic residues" evidence="1">
    <location>
        <begin position="165"/>
        <end position="174"/>
    </location>
</feature>
<feature type="domain" description="EF-hand" evidence="2">
    <location>
        <begin position="48"/>
        <end position="83"/>
    </location>
</feature>
<accession>A0A858R362</accession>
<feature type="region of interest" description="Disordered" evidence="1">
    <location>
        <begin position="137"/>
        <end position="221"/>
    </location>
</feature>
<dbReference type="Pfam" id="PF13202">
    <property type="entry name" value="EF-hand_5"/>
    <property type="match status" value="2"/>
</dbReference>
<evidence type="ECO:0000256" key="1">
    <source>
        <dbReference type="SAM" id="MobiDB-lite"/>
    </source>
</evidence>
<dbReference type="KEGG" id="acru:HHL28_00780"/>
<evidence type="ECO:0000313" key="3">
    <source>
        <dbReference type="EMBL" id="QJE71839.1"/>
    </source>
</evidence>
<feature type="region of interest" description="Disordered" evidence="1">
    <location>
        <begin position="80"/>
        <end position="117"/>
    </location>
</feature>
<dbReference type="Gene3D" id="1.10.238.10">
    <property type="entry name" value="EF-hand"/>
    <property type="match status" value="1"/>
</dbReference>
<feature type="compositionally biased region" description="Gly residues" evidence="1">
    <location>
        <begin position="102"/>
        <end position="114"/>
    </location>
</feature>
<proteinExistence type="predicted"/>
<protein>
    <recommendedName>
        <fullName evidence="2">EF-hand domain-containing protein</fullName>
    </recommendedName>
</protein>
<dbReference type="PROSITE" id="PS50222">
    <property type="entry name" value="EF_HAND_2"/>
    <property type="match status" value="1"/>
</dbReference>
<evidence type="ECO:0000259" key="2">
    <source>
        <dbReference type="PROSITE" id="PS50222"/>
    </source>
</evidence>
<feature type="compositionally biased region" description="Basic and acidic residues" evidence="1">
    <location>
        <begin position="143"/>
        <end position="152"/>
    </location>
</feature>
<keyword evidence="4" id="KW-1185">Reference proteome</keyword>
<feature type="region of interest" description="Disordered" evidence="1">
    <location>
        <begin position="1"/>
        <end position="22"/>
    </location>
</feature>
<organism evidence="3 4">
    <name type="scientific">Aerophototrophica crusticola</name>
    <dbReference type="NCBI Taxonomy" id="1709002"/>
    <lineage>
        <taxon>Bacteria</taxon>
        <taxon>Pseudomonadati</taxon>
        <taxon>Pseudomonadota</taxon>
        <taxon>Alphaproteobacteria</taxon>
        <taxon>Rhodospirillales</taxon>
        <taxon>Rhodospirillaceae</taxon>
        <taxon>Aerophototrophica</taxon>
    </lineage>
</organism>
<gene>
    <name evidence="3" type="ORF">HHL28_00780</name>
</gene>
<dbReference type="InterPro" id="IPR002048">
    <property type="entry name" value="EF_hand_dom"/>
</dbReference>
<dbReference type="Proteomes" id="UP000501891">
    <property type="component" value="Chromosome"/>
</dbReference>
<dbReference type="EMBL" id="CP051775">
    <property type="protein sequence ID" value="QJE71839.1"/>
    <property type="molecule type" value="Genomic_DNA"/>
</dbReference>